<proteinExistence type="predicted"/>
<evidence type="ECO:0000313" key="2">
    <source>
        <dbReference type="EMBL" id="RRJ91061.1"/>
    </source>
</evidence>
<feature type="transmembrane region" description="Helical" evidence="1">
    <location>
        <begin position="39"/>
        <end position="56"/>
    </location>
</feature>
<gene>
    <name evidence="2" type="ORF">EG849_08960</name>
</gene>
<keyword evidence="3" id="KW-1185">Reference proteome</keyword>
<keyword evidence="1" id="KW-0472">Membrane</keyword>
<protein>
    <recommendedName>
        <fullName evidence="4">Prenyltransferase</fullName>
    </recommendedName>
</protein>
<name>A0A3P3W7A7_9FLAO</name>
<evidence type="ECO:0000256" key="1">
    <source>
        <dbReference type="SAM" id="Phobius"/>
    </source>
</evidence>
<reference evidence="2 3" key="1">
    <citation type="submission" date="2018-11" db="EMBL/GenBank/DDBJ databases">
        <title>Flavobacterium sp. nov., YIM 102600 draft genome.</title>
        <authorList>
            <person name="Li G."/>
            <person name="Jiang Y."/>
        </authorList>
    </citation>
    <scope>NUCLEOTIDE SEQUENCE [LARGE SCALE GENOMIC DNA]</scope>
    <source>
        <strain evidence="2 3">YIM 102600</strain>
    </source>
</reference>
<feature type="transmembrane region" description="Helical" evidence="1">
    <location>
        <begin position="7"/>
        <end position="27"/>
    </location>
</feature>
<dbReference type="EMBL" id="RQVR01000009">
    <property type="protein sequence ID" value="RRJ91061.1"/>
    <property type="molecule type" value="Genomic_DNA"/>
</dbReference>
<comment type="caution">
    <text evidence="2">The sequence shown here is derived from an EMBL/GenBank/DDBJ whole genome shotgun (WGS) entry which is preliminary data.</text>
</comment>
<keyword evidence="1" id="KW-0812">Transmembrane</keyword>
<feature type="transmembrane region" description="Helical" evidence="1">
    <location>
        <begin position="222"/>
        <end position="242"/>
    </location>
</feature>
<feature type="transmembrane region" description="Helical" evidence="1">
    <location>
        <begin position="157"/>
        <end position="178"/>
    </location>
</feature>
<feature type="transmembrane region" description="Helical" evidence="1">
    <location>
        <begin position="199"/>
        <end position="216"/>
    </location>
</feature>
<feature type="transmembrane region" description="Helical" evidence="1">
    <location>
        <begin position="68"/>
        <end position="90"/>
    </location>
</feature>
<feature type="transmembrane region" description="Helical" evidence="1">
    <location>
        <begin position="96"/>
        <end position="116"/>
    </location>
</feature>
<dbReference type="OrthoDB" id="1467772at2"/>
<feature type="transmembrane region" description="Helical" evidence="1">
    <location>
        <begin position="249"/>
        <end position="269"/>
    </location>
</feature>
<keyword evidence="1" id="KW-1133">Transmembrane helix</keyword>
<dbReference type="Proteomes" id="UP000271937">
    <property type="component" value="Unassembled WGS sequence"/>
</dbReference>
<dbReference type="AlphaFoldDB" id="A0A3P3W7A7"/>
<evidence type="ECO:0008006" key="4">
    <source>
        <dbReference type="Google" id="ProtNLM"/>
    </source>
</evidence>
<dbReference type="RefSeq" id="WP_125012744.1">
    <property type="nucleotide sequence ID" value="NZ_RQVR01000009.1"/>
</dbReference>
<evidence type="ECO:0000313" key="3">
    <source>
        <dbReference type="Proteomes" id="UP000271937"/>
    </source>
</evidence>
<sequence>MHGIRRLFNFYLNGSIHVAIAVLSLVLMTNHMFQNPFDLDMGGFAFFGTIFGYNFIKFESFFRKKKPIWTELKLIAILSIVSLLLFGYFFLQLERVTQITAIVFFVLTFLYAVPLVSNKPNIRNWSGIKIYIVAFCWAGVTTLLPMINSGIEIYQDIFIKFCQRFLLVITLILIFEIIDLKNDDLALETVPQKIGVKKTKILGILLLVPFYFLEFFKSEIDTNQLFINAILVAITSLFMLFANENRSQYYTSFWVESIPVFWLFLLWIFG</sequence>
<accession>A0A3P3W7A7</accession>
<feature type="transmembrane region" description="Helical" evidence="1">
    <location>
        <begin position="128"/>
        <end position="151"/>
    </location>
</feature>
<organism evidence="2 3">
    <name type="scientific">Flavobacterium macacae</name>
    <dbReference type="NCBI Taxonomy" id="2488993"/>
    <lineage>
        <taxon>Bacteria</taxon>
        <taxon>Pseudomonadati</taxon>
        <taxon>Bacteroidota</taxon>
        <taxon>Flavobacteriia</taxon>
        <taxon>Flavobacteriales</taxon>
        <taxon>Flavobacteriaceae</taxon>
        <taxon>Flavobacterium</taxon>
    </lineage>
</organism>